<accession>A0AA39TG66</accession>
<sequence>MVMLVFPVNYYKEVLGEVLFTYLVPGKQSIGFLCENSMSIQSNALCRLCPSIDVKAEVTRRSCGYTNGALSAPLYLLLMKEQGMTLSILAAVSGIMFLPEIFLKKDLLYNLGSKNHNKNTLNSPHTLSLAPLPVLSLRIMIMRIMRMLKLHLHGVDICNDLVDLGTWVESVKISMIS</sequence>
<evidence type="ECO:0000313" key="2">
    <source>
        <dbReference type="Proteomes" id="UP001168877"/>
    </source>
</evidence>
<proteinExistence type="predicted"/>
<dbReference type="Proteomes" id="UP001168877">
    <property type="component" value="Unassembled WGS sequence"/>
</dbReference>
<gene>
    <name evidence="1" type="ORF">LWI29_033782</name>
</gene>
<reference evidence="1" key="2">
    <citation type="submission" date="2023-06" db="EMBL/GenBank/DDBJ databases">
        <authorList>
            <person name="Swenson N.G."/>
            <person name="Wegrzyn J.L."/>
            <person name="Mcevoy S.L."/>
        </authorList>
    </citation>
    <scope>NUCLEOTIDE SEQUENCE</scope>
    <source>
        <strain evidence="1">NS2018</strain>
        <tissue evidence="1">Leaf</tissue>
    </source>
</reference>
<name>A0AA39TG66_ACESA</name>
<dbReference type="AlphaFoldDB" id="A0AA39TG66"/>
<organism evidence="1 2">
    <name type="scientific">Acer saccharum</name>
    <name type="common">Sugar maple</name>
    <dbReference type="NCBI Taxonomy" id="4024"/>
    <lineage>
        <taxon>Eukaryota</taxon>
        <taxon>Viridiplantae</taxon>
        <taxon>Streptophyta</taxon>
        <taxon>Embryophyta</taxon>
        <taxon>Tracheophyta</taxon>
        <taxon>Spermatophyta</taxon>
        <taxon>Magnoliopsida</taxon>
        <taxon>eudicotyledons</taxon>
        <taxon>Gunneridae</taxon>
        <taxon>Pentapetalae</taxon>
        <taxon>rosids</taxon>
        <taxon>malvids</taxon>
        <taxon>Sapindales</taxon>
        <taxon>Sapindaceae</taxon>
        <taxon>Hippocastanoideae</taxon>
        <taxon>Acereae</taxon>
        <taxon>Acer</taxon>
    </lineage>
</organism>
<keyword evidence="2" id="KW-1185">Reference proteome</keyword>
<reference evidence="1" key="1">
    <citation type="journal article" date="2022" name="Plant J.">
        <title>Strategies of tolerance reflected in two North American maple genomes.</title>
        <authorList>
            <person name="McEvoy S.L."/>
            <person name="Sezen U.U."/>
            <person name="Trouern-Trend A."/>
            <person name="McMahon S.M."/>
            <person name="Schaberg P.G."/>
            <person name="Yang J."/>
            <person name="Wegrzyn J.L."/>
            <person name="Swenson N.G."/>
        </authorList>
    </citation>
    <scope>NUCLEOTIDE SEQUENCE</scope>
    <source>
        <strain evidence="1">NS2018</strain>
    </source>
</reference>
<comment type="caution">
    <text evidence="1">The sequence shown here is derived from an EMBL/GenBank/DDBJ whole genome shotgun (WGS) entry which is preliminary data.</text>
</comment>
<evidence type="ECO:0000313" key="1">
    <source>
        <dbReference type="EMBL" id="KAK0606062.1"/>
    </source>
</evidence>
<dbReference type="EMBL" id="JAUESC010000002">
    <property type="protein sequence ID" value="KAK0606062.1"/>
    <property type="molecule type" value="Genomic_DNA"/>
</dbReference>
<protein>
    <submittedName>
        <fullName evidence="1">Uncharacterized protein</fullName>
    </submittedName>
</protein>